<dbReference type="InterPro" id="IPR011009">
    <property type="entry name" value="Kinase-like_dom_sf"/>
</dbReference>
<evidence type="ECO:0000313" key="1">
    <source>
        <dbReference type="EMBL" id="CCI52549.1"/>
    </source>
</evidence>
<accession>A0A077M7L8</accession>
<dbReference type="Gene3D" id="3.90.1200.10">
    <property type="match status" value="1"/>
</dbReference>
<proteinExistence type="predicted"/>
<dbReference type="RefSeq" id="WP_048548523.1">
    <property type="nucleotide sequence ID" value="NZ_HF571038.1"/>
</dbReference>
<reference evidence="1 2" key="1">
    <citation type="journal article" date="2013" name="ISME J.">
        <title>A metabolic model for members of the genus Tetrasphaera involved in enhanced biological phosphorus removal.</title>
        <authorList>
            <person name="Kristiansen R."/>
            <person name="Nguyen H.T.T."/>
            <person name="Saunders A.M."/>
            <person name="Nielsen J.L."/>
            <person name="Wimmer R."/>
            <person name="Le V.Q."/>
            <person name="McIlroy S.J."/>
            <person name="Petrovski S."/>
            <person name="Seviour R.J."/>
            <person name="Calteau A."/>
            <person name="Nielsen K.L."/>
            <person name="Nielsen P.H."/>
        </authorList>
    </citation>
    <scope>NUCLEOTIDE SEQUENCE [LARGE SCALE GENOMIC DNA]</scope>
    <source>
        <strain evidence="1 2">Ben 74</strain>
    </source>
</reference>
<dbReference type="EMBL" id="CAJC01000092">
    <property type="protein sequence ID" value="CCI52549.1"/>
    <property type="molecule type" value="Genomic_DNA"/>
</dbReference>
<organism evidence="1 2">
    <name type="scientific">Nostocoides jenkinsii Ben 74</name>
    <dbReference type="NCBI Taxonomy" id="1193518"/>
    <lineage>
        <taxon>Bacteria</taxon>
        <taxon>Bacillati</taxon>
        <taxon>Actinomycetota</taxon>
        <taxon>Actinomycetes</taxon>
        <taxon>Micrococcales</taxon>
        <taxon>Intrasporangiaceae</taxon>
        <taxon>Nostocoides</taxon>
    </lineage>
</organism>
<dbReference type="STRING" id="1193518.BN13_1810001"/>
<sequence length="327" mass="34268">MPLPPVDYLRTSRRARWADLPAVVHAATARAAGSAVVEAALPVESGFTNGYAAPLLLADGRRVFVKAAGPSLGYAVAGLAQEATVLPRLASLACAPRLVGVASVAAADGTWWVLVLEHIDGHQPGGPWTPRDAWAAHDACAEIAAVDPGSLGFELSSLVSDVLSDTVIHSVFDDAAAGRLAWPVGVARPAPAAFDDASRLLGRAGDALLGDRLSHADLRADNLLISAGRARVLDWNWVSLAPGWADFAGLLPYLWADGIAPETFAAGLLDGVDPEAVDSFLAVLAAYLISGGARPDEPGMTPSLRQHQRYTAQITLDLLAHRRRWPA</sequence>
<gene>
    <name evidence="1" type="ORF">BN13_1810001</name>
</gene>
<protein>
    <submittedName>
        <fullName evidence="1">Putative Aminoglycoside phosphotransferase</fullName>
    </submittedName>
</protein>
<dbReference type="GO" id="GO:0016740">
    <property type="term" value="F:transferase activity"/>
    <property type="evidence" value="ECO:0007669"/>
    <property type="project" value="UniProtKB-KW"/>
</dbReference>
<name>A0A077M7L8_9MICO</name>
<comment type="caution">
    <text evidence="1">The sequence shown here is derived from an EMBL/GenBank/DDBJ whole genome shotgun (WGS) entry which is preliminary data.</text>
</comment>
<dbReference type="SUPFAM" id="SSF56112">
    <property type="entry name" value="Protein kinase-like (PK-like)"/>
    <property type="match status" value="1"/>
</dbReference>
<dbReference type="Proteomes" id="UP000035720">
    <property type="component" value="Unassembled WGS sequence"/>
</dbReference>
<evidence type="ECO:0000313" key="2">
    <source>
        <dbReference type="Proteomes" id="UP000035720"/>
    </source>
</evidence>
<dbReference type="AlphaFoldDB" id="A0A077M7L8"/>
<keyword evidence="1" id="KW-0808">Transferase</keyword>
<keyword evidence="2" id="KW-1185">Reference proteome</keyword>